<dbReference type="PRINTS" id="PR00813">
    <property type="entry name" value="BCTERIALGSPG"/>
</dbReference>
<keyword evidence="3" id="KW-0812">Transmembrane</keyword>
<keyword evidence="3" id="KW-1133">Transmembrane helix</keyword>
<dbReference type="PANTHER" id="PTHR30093">
    <property type="entry name" value="GENERAL SECRETION PATHWAY PROTEIN G"/>
    <property type="match status" value="1"/>
</dbReference>
<keyword evidence="1" id="KW-0488">Methylation</keyword>
<evidence type="ECO:0000256" key="1">
    <source>
        <dbReference type="ARBA" id="ARBA00022481"/>
    </source>
</evidence>
<accession>A0A1G2KV73</accession>
<evidence type="ECO:0000313" key="4">
    <source>
        <dbReference type="EMBL" id="OHA03293.1"/>
    </source>
</evidence>
<evidence type="ECO:0008006" key="6">
    <source>
        <dbReference type="Google" id="ProtNLM"/>
    </source>
</evidence>
<gene>
    <name evidence="4" type="ORF">A3C92_03430</name>
</gene>
<dbReference type="NCBIfam" id="TIGR02532">
    <property type="entry name" value="IV_pilin_GFxxxE"/>
    <property type="match status" value="1"/>
</dbReference>
<dbReference type="Gene3D" id="3.30.700.10">
    <property type="entry name" value="Glycoprotein, Type 4 Pilin"/>
    <property type="match status" value="1"/>
</dbReference>
<dbReference type="InterPro" id="IPR045584">
    <property type="entry name" value="Pilin-like"/>
</dbReference>
<dbReference type="EMBL" id="MHQN01000021">
    <property type="protein sequence ID" value="OHA03293.1"/>
    <property type="molecule type" value="Genomic_DNA"/>
</dbReference>
<feature type="region of interest" description="Disordered" evidence="2">
    <location>
        <begin position="132"/>
        <end position="158"/>
    </location>
</feature>
<name>A0A1G2KV73_9BACT</name>
<reference evidence="4 5" key="1">
    <citation type="journal article" date="2016" name="Nat. Commun.">
        <title>Thousands of microbial genomes shed light on interconnected biogeochemical processes in an aquifer system.</title>
        <authorList>
            <person name="Anantharaman K."/>
            <person name="Brown C.T."/>
            <person name="Hug L.A."/>
            <person name="Sharon I."/>
            <person name="Castelle C.J."/>
            <person name="Probst A.J."/>
            <person name="Thomas B.C."/>
            <person name="Singh A."/>
            <person name="Wilkins M.J."/>
            <person name="Karaoz U."/>
            <person name="Brodie E.L."/>
            <person name="Williams K.H."/>
            <person name="Hubbard S.S."/>
            <person name="Banfield J.F."/>
        </authorList>
    </citation>
    <scope>NUCLEOTIDE SEQUENCE [LARGE SCALE GENOMIC DNA]</scope>
</reference>
<dbReference type="GO" id="GO:0015628">
    <property type="term" value="P:protein secretion by the type II secretion system"/>
    <property type="evidence" value="ECO:0007669"/>
    <property type="project" value="InterPro"/>
</dbReference>
<feature type="transmembrane region" description="Helical" evidence="3">
    <location>
        <begin position="7"/>
        <end position="28"/>
    </location>
</feature>
<dbReference type="Pfam" id="PF07963">
    <property type="entry name" value="N_methyl"/>
    <property type="match status" value="1"/>
</dbReference>
<evidence type="ECO:0000313" key="5">
    <source>
        <dbReference type="Proteomes" id="UP000177177"/>
    </source>
</evidence>
<keyword evidence="3" id="KW-0472">Membrane</keyword>
<dbReference type="GO" id="GO:0015627">
    <property type="term" value="C:type II protein secretion system complex"/>
    <property type="evidence" value="ECO:0007669"/>
    <property type="project" value="InterPro"/>
</dbReference>
<dbReference type="InterPro" id="IPR012902">
    <property type="entry name" value="N_methyl_site"/>
</dbReference>
<feature type="compositionally biased region" description="Low complexity" evidence="2">
    <location>
        <begin position="132"/>
        <end position="144"/>
    </location>
</feature>
<proteinExistence type="predicted"/>
<dbReference type="SUPFAM" id="SSF54523">
    <property type="entry name" value="Pili subunits"/>
    <property type="match status" value="1"/>
</dbReference>
<dbReference type="PROSITE" id="PS00409">
    <property type="entry name" value="PROKAR_NTER_METHYL"/>
    <property type="match status" value="1"/>
</dbReference>
<dbReference type="Proteomes" id="UP000177177">
    <property type="component" value="Unassembled WGS sequence"/>
</dbReference>
<evidence type="ECO:0000256" key="2">
    <source>
        <dbReference type="SAM" id="MobiDB-lite"/>
    </source>
</evidence>
<comment type="caution">
    <text evidence="4">The sequence shown here is derived from an EMBL/GenBank/DDBJ whole genome shotgun (WGS) entry which is preliminary data.</text>
</comment>
<evidence type="ECO:0000256" key="3">
    <source>
        <dbReference type="SAM" id="Phobius"/>
    </source>
</evidence>
<sequence length="193" mass="20223">MSKRISGFTLIELLVVISIIGLLSSIVLTSVNSARSKARNVREKADVKQIITALEFARSNSSTDTYPSSGGTWVCLKQSGTCWRGGYSALPAQAITDLAPYLPALPATSVNTSGGTSCYAYDSHLYHSNHPAPIGSSPAGPISSGRKRRQAHSIPASVPAMTPASTTAACATVTNLSERIDLPAARCRKSLSS</sequence>
<organism evidence="4 5">
    <name type="scientific">Candidatus Sungbacteria bacterium RIFCSPHIGHO2_02_FULL_53_17</name>
    <dbReference type="NCBI Taxonomy" id="1802275"/>
    <lineage>
        <taxon>Bacteria</taxon>
        <taxon>Candidatus Sungiibacteriota</taxon>
    </lineage>
</organism>
<dbReference type="InterPro" id="IPR000983">
    <property type="entry name" value="Bac_GSPG_pilin"/>
</dbReference>
<dbReference type="AlphaFoldDB" id="A0A1G2KV73"/>
<protein>
    <recommendedName>
        <fullName evidence="6">Type II secretion system protein GspG C-terminal domain-containing protein</fullName>
    </recommendedName>
</protein>